<name>A0ABT0WDZ1_9BACI</name>
<evidence type="ECO:0000313" key="2">
    <source>
        <dbReference type="Proteomes" id="UP001523262"/>
    </source>
</evidence>
<proteinExistence type="predicted"/>
<dbReference type="Proteomes" id="UP001523262">
    <property type="component" value="Unassembled WGS sequence"/>
</dbReference>
<comment type="caution">
    <text evidence="1">The sequence shown here is derived from an EMBL/GenBank/DDBJ whole genome shotgun (WGS) entry which is preliminary data.</text>
</comment>
<reference evidence="1 2" key="1">
    <citation type="submission" date="2022-06" db="EMBL/GenBank/DDBJ databases">
        <authorList>
            <person name="Jeon C.O."/>
        </authorList>
    </citation>
    <scope>NUCLEOTIDE SEQUENCE [LARGE SCALE GENOMIC DNA]</scope>
    <source>
        <strain evidence="1 2">KCTC 13943</strain>
    </source>
</reference>
<accession>A0ABT0WDZ1</accession>
<dbReference type="EMBL" id="JAMQCR010000002">
    <property type="protein sequence ID" value="MCM2534478.1"/>
    <property type="molecule type" value="Genomic_DNA"/>
</dbReference>
<protein>
    <submittedName>
        <fullName evidence="1">Uncharacterized protein</fullName>
    </submittedName>
</protein>
<evidence type="ECO:0000313" key="1">
    <source>
        <dbReference type="EMBL" id="MCM2534478.1"/>
    </source>
</evidence>
<keyword evidence="2" id="KW-1185">Reference proteome</keyword>
<sequence>MINLIDPAQNASVTVSALNQIQPEEIPCKEHVVSDKTISFEGGHIAETMSKDNFSSSLSMKTRNVKDIHFQMALQQFALQKR</sequence>
<gene>
    <name evidence="1" type="ORF">NDK43_21710</name>
</gene>
<organism evidence="1 2">
    <name type="scientific">Neobacillus pocheonensis</name>
    <dbReference type="NCBI Taxonomy" id="363869"/>
    <lineage>
        <taxon>Bacteria</taxon>
        <taxon>Bacillati</taxon>
        <taxon>Bacillota</taxon>
        <taxon>Bacilli</taxon>
        <taxon>Bacillales</taxon>
        <taxon>Bacillaceae</taxon>
        <taxon>Neobacillus</taxon>
    </lineage>
</organism>